<dbReference type="AlphaFoldDB" id="A0A0A9EG28"/>
<name>A0A0A9EG28_ARUDO</name>
<protein>
    <submittedName>
        <fullName evidence="1">Uncharacterized protein</fullName>
    </submittedName>
</protein>
<reference evidence="1" key="2">
    <citation type="journal article" date="2015" name="Data Brief">
        <title>Shoot transcriptome of the giant reed, Arundo donax.</title>
        <authorList>
            <person name="Barrero R.A."/>
            <person name="Guerrero F.D."/>
            <person name="Moolhuijzen P."/>
            <person name="Goolsby J.A."/>
            <person name="Tidwell J."/>
            <person name="Bellgard S.E."/>
            <person name="Bellgard M.I."/>
        </authorList>
    </citation>
    <scope>NUCLEOTIDE SEQUENCE</scope>
    <source>
        <tissue evidence="1">Shoot tissue taken approximately 20 cm above the soil surface</tissue>
    </source>
</reference>
<proteinExistence type="predicted"/>
<evidence type="ECO:0000313" key="1">
    <source>
        <dbReference type="EMBL" id="JAD96825.1"/>
    </source>
</evidence>
<organism evidence="1">
    <name type="scientific">Arundo donax</name>
    <name type="common">Giant reed</name>
    <name type="synonym">Donax arundinaceus</name>
    <dbReference type="NCBI Taxonomy" id="35708"/>
    <lineage>
        <taxon>Eukaryota</taxon>
        <taxon>Viridiplantae</taxon>
        <taxon>Streptophyta</taxon>
        <taxon>Embryophyta</taxon>
        <taxon>Tracheophyta</taxon>
        <taxon>Spermatophyta</taxon>
        <taxon>Magnoliopsida</taxon>
        <taxon>Liliopsida</taxon>
        <taxon>Poales</taxon>
        <taxon>Poaceae</taxon>
        <taxon>PACMAD clade</taxon>
        <taxon>Arundinoideae</taxon>
        <taxon>Arundineae</taxon>
        <taxon>Arundo</taxon>
    </lineage>
</organism>
<accession>A0A0A9EG28</accession>
<reference evidence="1" key="1">
    <citation type="submission" date="2014-09" db="EMBL/GenBank/DDBJ databases">
        <authorList>
            <person name="Magalhaes I.L.F."/>
            <person name="Oliveira U."/>
            <person name="Santos F.R."/>
            <person name="Vidigal T.H.D.A."/>
            <person name="Brescovit A.D."/>
            <person name="Santos A.J."/>
        </authorList>
    </citation>
    <scope>NUCLEOTIDE SEQUENCE</scope>
    <source>
        <tissue evidence="1">Shoot tissue taken approximately 20 cm above the soil surface</tissue>
    </source>
</reference>
<sequence>MTAMGARTRVATACLYTTKTVGLMPRPNAAFTHSVMPAKMHCVATIAAHGLYPSATARMPPAAMVVLGTAGKRVLRG</sequence>
<dbReference type="EMBL" id="GBRH01201070">
    <property type="protein sequence ID" value="JAD96825.1"/>
    <property type="molecule type" value="Transcribed_RNA"/>
</dbReference>